<evidence type="ECO:0000313" key="1">
    <source>
        <dbReference type="EMBL" id="GBN31851.1"/>
    </source>
</evidence>
<organism evidence="1 2">
    <name type="scientific">Araneus ventricosus</name>
    <name type="common">Orbweaver spider</name>
    <name type="synonym">Epeira ventricosa</name>
    <dbReference type="NCBI Taxonomy" id="182803"/>
    <lineage>
        <taxon>Eukaryota</taxon>
        <taxon>Metazoa</taxon>
        <taxon>Ecdysozoa</taxon>
        <taxon>Arthropoda</taxon>
        <taxon>Chelicerata</taxon>
        <taxon>Arachnida</taxon>
        <taxon>Araneae</taxon>
        <taxon>Araneomorphae</taxon>
        <taxon>Entelegynae</taxon>
        <taxon>Araneoidea</taxon>
        <taxon>Araneidae</taxon>
        <taxon>Araneus</taxon>
    </lineage>
</organism>
<sequence>MKYFTYEEITPDASIKEDLNIYRLFLDDQNGLPFTFLKPDLTMSRQHLLCFVETPYMGFGAAIQLNNSEVRRNRRSRPNSDITEKKYPRRHSKFLLAHLHVTSNFIVNAFFIQRTENYQRQEYTIAFQVEVTKKFSLVILTSVLKQHKGSFGTDLVVLNIGQMTRTTPKLARSSPNFRSTAAPSVLLPGLRPCGVSRGGEGVVHYTSGRASGSLRLI</sequence>
<accession>A0A4Y2MXG1</accession>
<reference evidence="1 2" key="1">
    <citation type="journal article" date="2019" name="Sci. Rep.">
        <title>Orb-weaving spider Araneus ventricosus genome elucidates the spidroin gene catalogue.</title>
        <authorList>
            <person name="Kono N."/>
            <person name="Nakamura H."/>
            <person name="Ohtoshi R."/>
            <person name="Moran D.A.P."/>
            <person name="Shinohara A."/>
            <person name="Yoshida Y."/>
            <person name="Fujiwara M."/>
            <person name="Mori M."/>
            <person name="Tomita M."/>
            <person name="Arakawa K."/>
        </authorList>
    </citation>
    <scope>NUCLEOTIDE SEQUENCE [LARGE SCALE GENOMIC DNA]</scope>
</reference>
<proteinExistence type="predicted"/>
<dbReference type="AlphaFoldDB" id="A0A4Y2MXG1"/>
<evidence type="ECO:0000313" key="2">
    <source>
        <dbReference type="Proteomes" id="UP000499080"/>
    </source>
</evidence>
<comment type="caution">
    <text evidence="1">The sequence shown here is derived from an EMBL/GenBank/DDBJ whole genome shotgun (WGS) entry which is preliminary data.</text>
</comment>
<name>A0A4Y2MXG1_ARAVE</name>
<dbReference type="Proteomes" id="UP000499080">
    <property type="component" value="Unassembled WGS sequence"/>
</dbReference>
<keyword evidence="2" id="KW-1185">Reference proteome</keyword>
<dbReference type="EMBL" id="BGPR01008143">
    <property type="protein sequence ID" value="GBN31851.1"/>
    <property type="molecule type" value="Genomic_DNA"/>
</dbReference>
<protein>
    <submittedName>
        <fullName evidence="1">Uncharacterized protein</fullName>
    </submittedName>
</protein>
<gene>
    <name evidence="1" type="ORF">AVEN_39269_1</name>
</gene>